<name>B0TSL5_SHEHH</name>
<dbReference type="Proteomes" id="UP000001317">
    <property type="component" value="Chromosome"/>
</dbReference>
<dbReference type="InterPro" id="IPR005182">
    <property type="entry name" value="YdbS-like_PH"/>
</dbReference>
<keyword evidence="2" id="KW-1133">Transmembrane helix</keyword>
<feature type="transmembrane region" description="Helical" evidence="2">
    <location>
        <begin position="96"/>
        <end position="117"/>
    </location>
</feature>
<dbReference type="EMBL" id="CP000931">
    <property type="protein sequence ID" value="ABZ77969.1"/>
    <property type="molecule type" value="Genomic_DNA"/>
</dbReference>
<organism evidence="4 5">
    <name type="scientific">Shewanella halifaxensis (strain HAW-EB4)</name>
    <dbReference type="NCBI Taxonomy" id="458817"/>
    <lineage>
        <taxon>Bacteria</taxon>
        <taxon>Pseudomonadati</taxon>
        <taxon>Pseudomonadota</taxon>
        <taxon>Gammaproteobacteria</taxon>
        <taxon>Alteromonadales</taxon>
        <taxon>Shewanellaceae</taxon>
        <taxon>Shewanella</taxon>
    </lineage>
</organism>
<dbReference type="Pfam" id="PF03703">
    <property type="entry name" value="bPH_2"/>
    <property type="match status" value="1"/>
</dbReference>
<gene>
    <name evidence="4" type="ordered locus">Shal_3423</name>
</gene>
<feature type="transmembrane region" description="Helical" evidence="2">
    <location>
        <begin position="123"/>
        <end position="143"/>
    </location>
</feature>
<dbReference type="AlphaFoldDB" id="B0TSL5"/>
<keyword evidence="5" id="KW-1185">Reference proteome</keyword>
<dbReference type="PANTHER" id="PTHR34473:SF2">
    <property type="entry name" value="UPF0699 TRANSMEMBRANE PROTEIN YDBT"/>
    <property type="match status" value="1"/>
</dbReference>
<dbReference type="STRING" id="458817.Shal_3423"/>
<evidence type="ECO:0000313" key="4">
    <source>
        <dbReference type="EMBL" id="ABZ77969.1"/>
    </source>
</evidence>
<dbReference type="RefSeq" id="WP_012278489.1">
    <property type="nucleotide sequence ID" value="NC_010334.1"/>
</dbReference>
<keyword evidence="2" id="KW-0472">Membrane</keyword>
<dbReference type="eggNOG" id="COG3402">
    <property type="taxonomic scope" value="Bacteria"/>
</dbReference>
<accession>B0TSL5</accession>
<evidence type="ECO:0000256" key="2">
    <source>
        <dbReference type="SAM" id="Phobius"/>
    </source>
</evidence>
<evidence type="ECO:0000313" key="5">
    <source>
        <dbReference type="Proteomes" id="UP000001317"/>
    </source>
</evidence>
<feature type="compositionally biased region" description="Polar residues" evidence="1">
    <location>
        <begin position="1"/>
        <end position="13"/>
    </location>
</feature>
<keyword evidence="2" id="KW-0812">Transmembrane</keyword>
<protein>
    <submittedName>
        <fullName evidence="4">Membrane-flanked domain</fullName>
    </submittedName>
</protein>
<reference evidence="4" key="1">
    <citation type="submission" date="2008-01" db="EMBL/GenBank/DDBJ databases">
        <title>Complete sequence of Shewanella halifaxensis HAW-EB4.</title>
        <authorList>
            <consortium name="US DOE Joint Genome Institute"/>
            <person name="Copeland A."/>
            <person name="Lucas S."/>
            <person name="Lapidus A."/>
            <person name="Glavina del Rio T."/>
            <person name="Dalin E."/>
            <person name="Tice H."/>
            <person name="Bruce D."/>
            <person name="Goodwin L."/>
            <person name="Pitluck S."/>
            <person name="Sims D."/>
            <person name="Brettin T."/>
            <person name="Detter J.C."/>
            <person name="Han C."/>
            <person name="Kuske C.R."/>
            <person name="Schmutz J."/>
            <person name="Larimer F."/>
            <person name="Land M."/>
            <person name="Hauser L."/>
            <person name="Kyrpides N."/>
            <person name="Kim E."/>
            <person name="Zhao J.-S."/>
            <person name="Richardson P."/>
        </authorList>
    </citation>
    <scope>NUCLEOTIDE SEQUENCE [LARGE SCALE GENOMIC DNA]</scope>
    <source>
        <strain evidence="4">HAW-EB4</strain>
    </source>
</reference>
<feature type="region of interest" description="Disordered" evidence="1">
    <location>
        <begin position="1"/>
        <end position="44"/>
    </location>
</feature>
<evidence type="ECO:0000259" key="3">
    <source>
        <dbReference type="Pfam" id="PF03703"/>
    </source>
</evidence>
<feature type="domain" description="YdbS-like PH" evidence="3">
    <location>
        <begin position="151"/>
        <end position="227"/>
    </location>
</feature>
<dbReference type="KEGG" id="shl:Shal_3423"/>
<dbReference type="PANTHER" id="PTHR34473">
    <property type="entry name" value="UPF0699 TRANSMEMBRANE PROTEIN YDBS"/>
    <property type="match status" value="1"/>
</dbReference>
<dbReference type="HOGENOM" id="CLU_1065158_0_0_6"/>
<evidence type="ECO:0000256" key="1">
    <source>
        <dbReference type="SAM" id="MobiDB-lite"/>
    </source>
</evidence>
<proteinExistence type="predicted"/>
<sequence>MNSETDNSKQANAKQLACEQAVSESAPSSPVMPEQMAHSQVKPTNVQQVLTEQESITPTVKELELTASHVTVDSSDWQSFDRVALQSVNDSHYTQVLTESLIFGGLVFIGASLAVIIPGALSLPLVIAILTGLLLIICIIGYLRHRHAKSLGYATCEHELLMQQGFWWVKRTSLPYSRLQHVSVSHGPLERHFNLSTIKCFSAGSGSAEIELPGIEQETAEHLRQHLLSQAAKANLQANLPKHAQNLSQQEITEGVSSDGA</sequence>